<feature type="compositionally biased region" description="Basic and acidic residues" evidence="1">
    <location>
        <begin position="135"/>
        <end position="145"/>
    </location>
</feature>
<gene>
    <name evidence="2" type="ORF">DSp06_gp34</name>
</gene>
<keyword evidence="3" id="KW-1185">Reference proteome</keyword>
<sequence>MFTQQLPPELFQLQREFIRVMDANRDFVWWADTLIVEETKELRDEFEADVTDMNKLFKELADLLYVVAGFYNVMPTFAPEVVDQETNERMQRILDEAAVLVSEVSQKLQIPLPVILAAFKVVHDSNMSKVNPETGKPDRREDGKILKGPNYTAPSMDAVVSEWDKYRKNSKAKETLANAG</sequence>
<dbReference type="EMBL" id="KU885988">
    <property type="protein sequence ID" value="ANJ20691.1"/>
    <property type="molecule type" value="Genomic_DNA"/>
</dbReference>
<dbReference type="Proteomes" id="UP000259721">
    <property type="component" value="Segment"/>
</dbReference>
<name>A0A191VYA3_9CAUD</name>
<reference evidence="2 3" key="1">
    <citation type="journal article" date="2016" name="Curr. Microbiol.">
        <title>Characterization and Complete Genome Sequences of Three N4-Like Roseobacter Phages Isolated from the South China Sea.</title>
        <authorList>
            <person name="Li B."/>
            <person name="Zhang S."/>
            <person name="Long L."/>
            <person name="Huang S."/>
        </authorList>
    </citation>
    <scope>NUCLEOTIDE SEQUENCE [LARGE SCALE GENOMIC DNA]</scope>
</reference>
<dbReference type="GO" id="GO:0016787">
    <property type="term" value="F:hydrolase activity"/>
    <property type="evidence" value="ECO:0007669"/>
    <property type="project" value="UniProtKB-KW"/>
</dbReference>
<evidence type="ECO:0000313" key="3">
    <source>
        <dbReference type="Proteomes" id="UP000259721"/>
    </source>
</evidence>
<dbReference type="Gene3D" id="1.10.3420.10">
    <property type="entry name" value="putative ntp pyrophosphohydrolase like domain"/>
    <property type="match status" value="1"/>
</dbReference>
<proteinExistence type="predicted"/>
<organism evidence="2 3">
    <name type="scientific">Dinoroseobacter phage DS-1410Ws-06</name>
    <dbReference type="NCBI Taxonomy" id="1815983"/>
    <lineage>
        <taxon>Viruses</taxon>
        <taxon>Duplodnaviria</taxon>
        <taxon>Heunggongvirae</taxon>
        <taxon>Uroviricota</taxon>
        <taxon>Caudoviricetes</taxon>
        <taxon>Schitoviridae</taxon>
        <taxon>Rhodovirinae</taxon>
        <taxon>Sanyabayvirus</taxon>
        <taxon>Sanyabayvirus DS1410Ws06</taxon>
    </lineage>
</organism>
<evidence type="ECO:0000256" key="1">
    <source>
        <dbReference type="SAM" id="MobiDB-lite"/>
    </source>
</evidence>
<dbReference type="SUPFAM" id="SSF101386">
    <property type="entry name" value="all-alpha NTP pyrophosphatases"/>
    <property type="match status" value="1"/>
</dbReference>
<protein>
    <submittedName>
        <fullName evidence="2">Nucleoside triphosphate pyrophosphohydrolase</fullName>
    </submittedName>
</protein>
<keyword evidence="2" id="KW-0378">Hydrolase</keyword>
<dbReference type="InterPro" id="IPR023292">
    <property type="entry name" value="NTP_PyroPHydrolase-like_dom_sf"/>
</dbReference>
<evidence type="ECO:0000313" key="2">
    <source>
        <dbReference type="EMBL" id="ANJ20691.1"/>
    </source>
</evidence>
<feature type="region of interest" description="Disordered" evidence="1">
    <location>
        <begin position="127"/>
        <end position="153"/>
    </location>
</feature>
<accession>A0A191VYA3</accession>